<evidence type="ECO:0000256" key="2">
    <source>
        <dbReference type="ARBA" id="ARBA00023125"/>
    </source>
</evidence>
<dbReference type="EMBL" id="NBTY01000202">
    <property type="protein sequence ID" value="OTP66224.1"/>
    <property type="molecule type" value="Genomic_DNA"/>
</dbReference>
<evidence type="ECO:0000259" key="4">
    <source>
        <dbReference type="PROSITE" id="PS50995"/>
    </source>
</evidence>
<protein>
    <submittedName>
        <fullName evidence="5">Transcriptional regulator, MarR family</fullName>
    </submittedName>
</protein>
<comment type="caution">
    <text evidence="5">The sequence shown here is derived from an EMBL/GenBank/DDBJ whole genome shotgun (WGS) entry which is preliminary data.</text>
</comment>
<evidence type="ECO:0000313" key="6">
    <source>
        <dbReference type="Proteomes" id="UP000194546"/>
    </source>
</evidence>
<dbReference type="GO" id="GO:0003700">
    <property type="term" value="F:DNA-binding transcription factor activity"/>
    <property type="evidence" value="ECO:0007669"/>
    <property type="project" value="InterPro"/>
</dbReference>
<dbReference type="SMART" id="SM00347">
    <property type="entry name" value="HTH_MARR"/>
    <property type="match status" value="1"/>
</dbReference>
<dbReference type="Gene3D" id="1.10.10.10">
    <property type="entry name" value="Winged helix-like DNA-binding domain superfamily/Winged helix DNA-binding domain"/>
    <property type="match status" value="1"/>
</dbReference>
<reference evidence="5 6" key="1">
    <citation type="submission" date="2017-03" db="EMBL/GenBank/DDBJ databases">
        <title>Genome analysis of strain PAMC 26510.</title>
        <authorList>
            <person name="Oh H.-M."/>
            <person name="Yang J.-A."/>
        </authorList>
    </citation>
    <scope>NUCLEOTIDE SEQUENCE [LARGE SCALE GENOMIC DNA]</scope>
    <source>
        <strain evidence="5 6">PAMC 26510</strain>
    </source>
</reference>
<dbReference type="Pfam" id="PF12802">
    <property type="entry name" value="MarR_2"/>
    <property type="match status" value="1"/>
</dbReference>
<evidence type="ECO:0000256" key="3">
    <source>
        <dbReference type="ARBA" id="ARBA00023163"/>
    </source>
</evidence>
<dbReference type="PROSITE" id="PS50995">
    <property type="entry name" value="HTH_MARR_2"/>
    <property type="match status" value="1"/>
</dbReference>
<dbReference type="GO" id="GO:0003677">
    <property type="term" value="F:DNA binding"/>
    <property type="evidence" value="ECO:0007669"/>
    <property type="project" value="UniProtKB-KW"/>
</dbReference>
<evidence type="ECO:0000256" key="1">
    <source>
        <dbReference type="ARBA" id="ARBA00023015"/>
    </source>
</evidence>
<gene>
    <name evidence="5" type="ORF">PAMC26510_35230</name>
</gene>
<name>A0A242M546_CABSO</name>
<organism evidence="5 6">
    <name type="scientific">Caballeronia sordidicola</name>
    <name type="common">Burkholderia sordidicola</name>
    <dbReference type="NCBI Taxonomy" id="196367"/>
    <lineage>
        <taxon>Bacteria</taxon>
        <taxon>Pseudomonadati</taxon>
        <taxon>Pseudomonadota</taxon>
        <taxon>Betaproteobacteria</taxon>
        <taxon>Burkholderiales</taxon>
        <taxon>Burkholderiaceae</taxon>
        <taxon>Caballeronia</taxon>
    </lineage>
</organism>
<dbReference type="InterPro" id="IPR000835">
    <property type="entry name" value="HTH_MarR-typ"/>
</dbReference>
<keyword evidence="2" id="KW-0238">DNA-binding</keyword>
<evidence type="ECO:0000313" key="5">
    <source>
        <dbReference type="EMBL" id="OTP66224.1"/>
    </source>
</evidence>
<keyword evidence="1" id="KW-0805">Transcription regulation</keyword>
<dbReference type="InterPro" id="IPR036388">
    <property type="entry name" value="WH-like_DNA-bd_sf"/>
</dbReference>
<dbReference type="PANTHER" id="PTHR42756:SF1">
    <property type="entry name" value="TRANSCRIPTIONAL REPRESSOR OF EMRAB OPERON"/>
    <property type="match status" value="1"/>
</dbReference>
<dbReference type="AlphaFoldDB" id="A0A242M546"/>
<dbReference type="SUPFAM" id="SSF46785">
    <property type="entry name" value="Winged helix' DNA-binding domain"/>
    <property type="match status" value="1"/>
</dbReference>
<feature type="domain" description="HTH marR-type" evidence="4">
    <location>
        <begin position="1"/>
        <end position="144"/>
    </location>
</feature>
<proteinExistence type="predicted"/>
<accession>A0A242M546</accession>
<dbReference type="InterPro" id="IPR036390">
    <property type="entry name" value="WH_DNA-bd_sf"/>
</dbReference>
<dbReference type="PANTHER" id="PTHR42756">
    <property type="entry name" value="TRANSCRIPTIONAL REGULATOR, MARR"/>
    <property type="match status" value="1"/>
</dbReference>
<dbReference type="PRINTS" id="PR00598">
    <property type="entry name" value="HTHMARR"/>
</dbReference>
<dbReference type="Proteomes" id="UP000194546">
    <property type="component" value="Unassembled WGS sequence"/>
</dbReference>
<keyword evidence="3" id="KW-0804">Transcription</keyword>
<sequence>MIYRVSMFDHCIYFNTTALARTLEREWTAAYKPFGLTPPQGFMLRAVLAKPGIVQSELAAELAISRSTATRTLDGLQKLMLIERRLTESDGRETALYPTHEAVQIRDQLSAASAGVTRRLKAEMGEDCFVTTVASVKEARSSID</sequence>